<proteinExistence type="predicted"/>
<feature type="non-terminal residue" evidence="1">
    <location>
        <position position="182"/>
    </location>
</feature>
<gene>
    <name evidence="1" type="ORF">B2A_04903</name>
</gene>
<dbReference type="SUPFAM" id="SSF89550">
    <property type="entry name" value="PHP domain-like"/>
    <property type="match status" value="1"/>
</dbReference>
<evidence type="ECO:0008006" key="2">
    <source>
        <dbReference type="Google" id="ProtNLM"/>
    </source>
</evidence>
<evidence type="ECO:0000313" key="1">
    <source>
        <dbReference type="EMBL" id="EQD57235.1"/>
    </source>
</evidence>
<protein>
    <recommendedName>
        <fullName evidence="2">PHP domain protein</fullName>
    </recommendedName>
</protein>
<comment type="caution">
    <text evidence="1">The sequence shown here is derived from an EMBL/GenBank/DDBJ whole genome shotgun (WGS) entry which is preliminary data.</text>
</comment>
<dbReference type="Gene3D" id="3.20.20.140">
    <property type="entry name" value="Metal-dependent hydrolases"/>
    <property type="match status" value="1"/>
</dbReference>
<reference evidence="1" key="1">
    <citation type="submission" date="2013-08" db="EMBL/GenBank/DDBJ databases">
        <authorList>
            <person name="Mendez C."/>
            <person name="Richter M."/>
            <person name="Ferrer M."/>
            <person name="Sanchez J."/>
        </authorList>
    </citation>
    <scope>NUCLEOTIDE SEQUENCE</scope>
</reference>
<dbReference type="InterPro" id="IPR016195">
    <property type="entry name" value="Pol/histidinol_Pase-like"/>
</dbReference>
<reference evidence="1" key="2">
    <citation type="journal article" date="2014" name="ISME J.">
        <title>Microbial stratification in low pH oxic and suboxic macroscopic growths along an acid mine drainage.</title>
        <authorList>
            <person name="Mendez-Garcia C."/>
            <person name="Mesa V."/>
            <person name="Sprenger R.R."/>
            <person name="Richter M."/>
            <person name="Diez M.S."/>
            <person name="Solano J."/>
            <person name="Bargiela R."/>
            <person name="Golyshina O.V."/>
            <person name="Manteca A."/>
            <person name="Ramos J.L."/>
            <person name="Gallego J.R."/>
            <person name="Llorente I."/>
            <person name="Martins Dos Santos V.A."/>
            <person name="Jensen O.N."/>
            <person name="Pelaez A.I."/>
            <person name="Sanchez J."/>
            <person name="Ferrer M."/>
        </authorList>
    </citation>
    <scope>NUCLEOTIDE SEQUENCE</scope>
</reference>
<organism evidence="1">
    <name type="scientific">mine drainage metagenome</name>
    <dbReference type="NCBI Taxonomy" id="410659"/>
    <lineage>
        <taxon>unclassified sequences</taxon>
        <taxon>metagenomes</taxon>
        <taxon>ecological metagenomes</taxon>
    </lineage>
</organism>
<name>T1BTE4_9ZZZZ</name>
<accession>T1BTE4</accession>
<dbReference type="EMBL" id="AUZZ01003338">
    <property type="protein sequence ID" value="EQD57235.1"/>
    <property type="molecule type" value="Genomic_DNA"/>
</dbReference>
<sequence length="182" mass="19856">MMQSNKTRSQALNEALKQPNGARFYRCALQVNPFAYHGRHAKQSTFQNEADYNAAIIEACHTNNIEAIAVTDHYRISDSRGLIDAARANGIFVFGGFEAASDDGVHFLCLYDPDKDDSLERLIGQLGVGDHKAISPNGDKNCLKLLECVRKQGGISIAAHVAADNGLLATLEGQPRVNAWRS</sequence>
<dbReference type="AlphaFoldDB" id="T1BTE4"/>